<gene>
    <name evidence="1" type="ORF">N7Z68_11720</name>
</gene>
<evidence type="ECO:0000313" key="2">
    <source>
        <dbReference type="Proteomes" id="UP001148125"/>
    </source>
</evidence>
<reference evidence="1" key="1">
    <citation type="submission" date="2024-05" db="EMBL/GenBank/DDBJ databases">
        <title>Alkalihalobacillus sp. strain MEB203 novel alkaliphilic bacterium from Lonar Lake, India.</title>
        <authorList>
            <person name="Joshi A."/>
            <person name="Thite S."/>
            <person name="Mengade P."/>
        </authorList>
    </citation>
    <scope>NUCLEOTIDE SEQUENCE</scope>
    <source>
        <strain evidence="1">MEB 203</strain>
    </source>
</reference>
<sequence>MDIELIDRNIIGEAGKYLSMIEKELFLWTIGSPLLKVRLSVAQLRH</sequence>
<name>A0ABT5VF12_9BACI</name>
<protein>
    <submittedName>
        <fullName evidence="1">Uncharacterized protein</fullName>
    </submittedName>
</protein>
<dbReference type="EMBL" id="JAOTPO010000007">
    <property type="protein sequence ID" value="MDE5414049.1"/>
    <property type="molecule type" value="Genomic_DNA"/>
</dbReference>
<evidence type="ECO:0000313" key="1">
    <source>
        <dbReference type="EMBL" id="MDE5414049.1"/>
    </source>
</evidence>
<organism evidence="1 2">
    <name type="scientific">Alkalihalobacterium chitinilyticum</name>
    <dbReference type="NCBI Taxonomy" id="2980103"/>
    <lineage>
        <taxon>Bacteria</taxon>
        <taxon>Bacillati</taxon>
        <taxon>Bacillota</taxon>
        <taxon>Bacilli</taxon>
        <taxon>Bacillales</taxon>
        <taxon>Bacillaceae</taxon>
        <taxon>Alkalihalobacterium</taxon>
    </lineage>
</organism>
<keyword evidence="2" id="KW-1185">Reference proteome</keyword>
<dbReference type="RefSeq" id="WP_275118665.1">
    <property type="nucleotide sequence ID" value="NZ_JAOTPO010000007.1"/>
</dbReference>
<accession>A0ABT5VF12</accession>
<dbReference type="Proteomes" id="UP001148125">
    <property type="component" value="Unassembled WGS sequence"/>
</dbReference>
<proteinExistence type="predicted"/>
<comment type="caution">
    <text evidence="1">The sequence shown here is derived from an EMBL/GenBank/DDBJ whole genome shotgun (WGS) entry which is preliminary data.</text>
</comment>